<dbReference type="SUPFAM" id="SSF56672">
    <property type="entry name" value="DNA/RNA polymerases"/>
    <property type="match status" value="1"/>
</dbReference>
<gene>
    <name evidence="3" type="primary">LOC107458511</name>
</gene>
<evidence type="ECO:0000313" key="2">
    <source>
        <dbReference type="Proteomes" id="UP000515211"/>
    </source>
</evidence>
<name>A0A6P4BWA3_ARADU</name>
<dbReference type="Pfam" id="PF00078">
    <property type="entry name" value="RVT_1"/>
    <property type="match status" value="1"/>
</dbReference>
<dbReference type="Proteomes" id="UP000515211">
    <property type="component" value="Chromosome 7"/>
</dbReference>
<dbReference type="RefSeq" id="XP_015932206.2">
    <property type="nucleotide sequence ID" value="XM_016076720.2"/>
</dbReference>
<feature type="domain" description="Reverse transcriptase" evidence="1">
    <location>
        <begin position="2"/>
        <end position="76"/>
    </location>
</feature>
<keyword evidence="2" id="KW-1185">Reference proteome</keyword>
<dbReference type="FunFam" id="3.30.70.270:FF:000003">
    <property type="entry name" value="Transposon Ty3-G Gag-Pol polyprotein"/>
    <property type="match status" value="1"/>
</dbReference>
<dbReference type="FunFam" id="3.30.70.270:FF:000063">
    <property type="entry name" value="Zinc knuckle domaincontaining protein"/>
    <property type="match status" value="1"/>
</dbReference>
<dbReference type="PANTHER" id="PTHR33064">
    <property type="entry name" value="POL PROTEIN"/>
    <property type="match status" value="1"/>
</dbReference>
<reference evidence="3" key="2">
    <citation type="submission" date="2025-08" db="UniProtKB">
        <authorList>
            <consortium name="RefSeq"/>
        </authorList>
    </citation>
    <scope>IDENTIFICATION</scope>
    <source>
        <tissue evidence="3">Whole plant</tissue>
    </source>
</reference>
<organism evidence="2 3">
    <name type="scientific">Arachis duranensis</name>
    <name type="common">Wild peanut</name>
    <dbReference type="NCBI Taxonomy" id="130453"/>
    <lineage>
        <taxon>Eukaryota</taxon>
        <taxon>Viridiplantae</taxon>
        <taxon>Streptophyta</taxon>
        <taxon>Embryophyta</taxon>
        <taxon>Tracheophyta</taxon>
        <taxon>Spermatophyta</taxon>
        <taxon>Magnoliopsida</taxon>
        <taxon>eudicotyledons</taxon>
        <taxon>Gunneridae</taxon>
        <taxon>Pentapetalae</taxon>
        <taxon>rosids</taxon>
        <taxon>fabids</taxon>
        <taxon>Fabales</taxon>
        <taxon>Fabaceae</taxon>
        <taxon>Papilionoideae</taxon>
        <taxon>50 kb inversion clade</taxon>
        <taxon>dalbergioids sensu lato</taxon>
        <taxon>Dalbergieae</taxon>
        <taxon>Pterocarpus clade</taxon>
        <taxon>Arachis</taxon>
    </lineage>
</organism>
<dbReference type="InterPro" id="IPR043502">
    <property type="entry name" value="DNA/RNA_pol_sf"/>
</dbReference>
<dbReference type="CDD" id="cd01647">
    <property type="entry name" value="RT_LTR"/>
    <property type="match status" value="1"/>
</dbReference>
<reference evidence="2" key="1">
    <citation type="journal article" date="2016" name="Nat. Genet.">
        <title>The genome sequences of Arachis duranensis and Arachis ipaensis, the diploid ancestors of cultivated peanut.</title>
        <authorList>
            <person name="Bertioli D.J."/>
            <person name="Cannon S.B."/>
            <person name="Froenicke L."/>
            <person name="Huang G."/>
            <person name="Farmer A.D."/>
            <person name="Cannon E.K."/>
            <person name="Liu X."/>
            <person name="Gao D."/>
            <person name="Clevenger J."/>
            <person name="Dash S."/>
            <person name="Ren L."/>
            <person name="Moretzsohn M.C."/>
            <person name="Shirasawa K."/>
            <person name="Huang W."/>
            <person name="Vidigal B."/>
            <person name="Abernathy B."/>
            <person name="Chu Y."/>
            <person name="Niederhuth C.E."/>
            <person name="Umale P."/>
            <person name="Araujo A.C."/>
            <person name="Kozik A."/>
            <person name="Kim K.D."/>
            <person name="Burow M.D."/>
            <person name="Varshney R.K."/>
            <person name="Wang X."/>
            <person name="Zhang X."/>
            <person name="Barkley N."/>
            <person name="Guimaraes P.M."/>
            <person name="Isobe S."/>
            <person name="Guo B."/>
            <person name="Liao B."/>
            <person name="Stalker H.T."/>
            <person name="Schmitz R.J."/>
            <person name="Scheffler B.E."/>
            <person name="Leal-Bertioli S.C."/>
            <person name="Xun X."/>
            <person name="Jackson S.A."/>
            <person name="Michelmore R."/>
            <person name="Ozias-Akins P."/>
        </authorList>
    </citation>
    <scope>NUCLEOTIDE SEQUENCE [LARGE SCALE GENOMIC DNA]</scope>
    <source>
        <strain evidence="2">cv. V14167</strain>
    </source>
</reference>
<protein>
    <submittedName>
        <fullName evidence="3">Uncharacterized mitochondrial protein AtMg00860-like</fullName>
    </submittedName>
</protein>
<proteinExistence type="predicted"/>
<evidence type="ECO:0000259" key="1">
    <source>
        <dbReference type="Pfam" id="PF00078"/>
    </source>
</evidence>
<dbReference type="GeneID" id="107458511"/>
<dbReference type="InterPro" id="IPR051320">
    <property type="entry name" value="Viral_Replic_Matur_Polypro"/>
</dbReference>
<accession>A0A6P4BWA3</accession>
<dbReference type="AlphaFoldDB" id="A0A6P4BWA3"/>
<dbReference type="InterPro" id="IPR000477">
    <property type="entry name" value="RT_dom"/>
</dbReference>
<dbReference type="InterPro" id="IPR043128">
    <property type="entry name" value="Rev_trsase/Diguanyl_cyclase"/>
</dbReference>
<dbReference type="KEGG" id="adu:107458511"/>
<evidence type="ECO:0000313" key="3">
    <source>
        <dbReference type="RefSeq" id="XP_015932206.2"/>
    </source>
</evidence>
<dbReference type="PANTHER" id="PTHR33064:SF37">
    <property type="entry name" value="RIBONUCLEASE H"/>
    <property type="match status" value="1"/>
</dbReference>
<dbReference type="Gene3D" id="3.30.70.270">
    <property type="match status" value="2"/>
</dbReference>
<sequence>MNALAVFMDYINRVFRPFLDKFVVVFINDILVYSKTAKEHEEHLRIMLQILKEQKSYAKLSKCEFWKEEVKFLGHVVSKGGISVDPSKVEVVMKWERPTTVTEIRSFLGLAEYYRRFIEGFSWIALPMTMLTRKEVSFVWTSECEESFQTLKQKLTSAPVLILPEPHELFKFTVMLP</sequence>